<dbReference type="Proteomes" id="UP001611162">
    <property type="component" value="Unassembled WGS sequence"/>
</dbReference>
<accession>A0ABW7T1P3</accession>
<name>A0ABW7T1P3_9ACTN</name>
<keyword evidence="1" id="KW-0732">Signal</keyword>
<dbReference type="EMBL" id="JBIRRB010000002">
    <property type="protein sequence ID" value="MFI0910141.1"/>
    <property type="molecule type" value="Genomic_DNA"/>
</dbReference>
<feature type="chain" id="PRO_5046402261" description="Secreted protein" evidence="1">
    <location>
        <begin position="25"/>
        <end position="160"/>
    </location>
</feature>
<reference evidence="2 3" key="1">
    <citation type="submission" date="2024-10" db="EMBL/GenBank/DDBJ databases">
        <title>The Natural Products Discovery Center: Release of the First 8490 Sequenced Strains for Exploring Actinobacteria Biosynthetic Diversity.</title>
        <authorList>
            <person name="Kalkreuter E."/>
            <person name="Kautsar S.A."/>
            <person name="Yang D."/>
            <person name="Bader C.D."/>
            <person name="Teijaro C.N."/>
            <person name="Fluegel L."/>
            <person name="Davis C.M."/>
            <person name="Simpson J.R."/>
            <person name="Lauterbach L."/>
            <person name="Steele A.D."/>
            <person name="Gui C."/>
            <person name="Meng S."/>
            <person name="Li G."/>
            <person name="Viehrig K."/>
            <person name="Ye F."/>
            <person name="Su P."/>
            <person name="Kiefer A.F."/>
            <person name="Nichols A."/>
            <person name="Cepeda A.J."/>
            <person name="Yan W."/>
            <person name="Fan B."/>
            <person name="Jiang Y."/>
            <person name="Adhikari A."/>
            <person name="Zheng C.-J."/>
            <person name="Schuster L."/>
            <person name="Cowan T.M."/>
            <person name="Smanski M.J."/>
            <person name="Chevrette M.G."/>
            <person name="De Carvalho L.P.S."/>
            <person name="Shen B."/>
        </authorList>
    </citation>
    <scope>NUCLEOTIDE SEQUENCE [LARGE SCALE GENOMIC DNA]</scope>
    <source>
        <strain evidence="2 3">NPDC020979</strain>
    </source>
</reference>
<gene>
    <name evidence="2" type="ORF">ACH4TF_06730</name>
</gene>
<keyword evidence="3" id="KW-1185">Reference proteome</keyword>
<protein>
    <recommendedName>
        <fullName evidence="4">Secreted protein</fullName>
    </recommendedName>
</protein>
<comment type="caution">
    <text evidence="2">The sequence shown here is derived from an EMBL/GenBank/DDBJ whole genome shotgun (WGS) entry which is preliminary data.</text>
</comment>
<organism evidence="2 3">
    <name type="scientific">Streptomyces abikoensis</name>
    <dbReference type="NCBI Taxonomy" id="97398"/>
    <lineage>
        <taxon>Bacteria</taxon>
        <taxon>Bacillati</taxon>
        <taxon>Actinomycetota</taxon>
        <taxon>Actinomycetes</taxon>
        <taxon>Kitasatosporales</taxon>
        <taxon>Streptomycetaceae</taxon>
        <taxon>Streptomyces</taxon>
    </lineage>
</organism>
<evidence type="ECO:0008006" key="4">
    <source>
        <dbReference type="Google" id="ProtNLM"/>
    </source>
</evidence>
<evidence type="ECO:0000256" key="1">
    <source>
        <dbReference type="SAM" id="SignalP"/>
    </source>
</evidence>
<feature type="signal peptide" evidence="1">
    <location>
        <begin position="1"/>
        <end position="24"/>
    </location>
</feature>
<evidence type="ECO:0000313" key="3">
    <source>
        <dbReference type="Proteomes" id="UP001611162"/>
    </source>
</evidence>
<dbReference type="RefSeq" id="WP_397612375.1">
    <property type="nucleotide sequence ID" value="NZ_JBIRRB010000002.1"/>
</dbReference>
<proteinExistence type="predicted"/>
<sequence>MLIAGAIGTVTAIAAAVSVSTASAAPTPTDEATPPSAVETFEYPNAEKILKEKGIALRKGDGRILLTDCAASQDIVVMTRHNDEGQYCFKVTGNGKSGYLTLEVPKAFYLTTEDYAIRAKLTADGKTETVDVPKNGYKGVGEGGSPPGKSTTLVELRVTG</sequence>
<evidence type="ECO:0000313" key="2">
    <source>
        <dbReference type="EMBL" id="MFI0910141.1"/>
    </source>
</evidence>